<dbReference type="EMBL" id="AMCI01000575">
    <property type="protein sequence ID" value="EJX08626.1"/>
    <property type="molecule type" value="Genomic_DNA"/>
</dbReference>
<proteinExistence type="predicted"/>
<accession>J9D7A2</accession>
<gene>
    <name evidence="1" type="ORF">EVA_03266</name>
</gene>
<dbReference type="AlphaFoldDB" id="J9D7A2"/>
<name>J9D7A2_9ZZZZ</name>
<sequence length="91" mass="10193">MPLLGHDTPHLAFQIKKFLFKLCYPAFLGLQSPVALLDGLLLFSQSGFVVGLHPFDVRQFLQLPFRFHRPPELGITVAEQLLDEGFPVGGF</sequence>
<reference evidence="1" key="1">
    <citation type="journal article" date="2012" name="PLoS ONE">
        <title>Gene sets for utilization of primary and secondary nutrition supplies in the distal gut of endangered iberian lynx.</title>
        <authorList>
            <person name="Alcaide M."/>
            <person name="Messina E."/>
            <person name="Richter M."/>
            <person name="Bargiela R."/>
            <person name="Peplies J."/>
            <person name="Huws S.A."/>
            <person name="Newbold C.J."/>
            <person name="Golyshin P.N."/>
            <person name="Simon M.A."/>
            <person name="Lopez G."/>
            <person name="Yakimov M.M."/>
            <person name="Ferrer M."/>
        </authorList>
    </citation>
    <scope>NUCLEOTIDE SEQUENCE</scope>
</reference>
<comment type="caution">
    <text evidence="1">The sequence shown here is derived from an EMBL/GenBank/DDBJ whole genome shotgun (WGS) entry which is preliminary data.</text>
</comment>
<evidence type="ECO:0000313" key="1">
    <source>
        <dbReference type="EMBL" id="EJX08626.1"/>
    </source>
</evidence>
<protein>
    <submittedName>
        <fullName evidence="1">Uncharacterized protein</fullName>
    </submittedName>
</protein>
<organism evidence="1">
    <name type="scientific">gut metagenome</name>
    <dbReference type="NCBI Taxonomy" id="749906"/>
    <lineage>
        <taxon>unclassified sequences</taxon>
        <taxon>metagenomes</taxon>
        <taxon>organismal metagenomes</taxon>
    </lineage>
</organism>